<dbReference type="AlphaFoldDB" id="K1PT22"/>
<dbReference type="HOGENOM" id="CLU_2690225_0_0_1"/>
<feature type="compositionally biased region" description="Polar residues" evidence="1">
    <location>
        <begin position="57"/>
        <end position="67"/>
    </location>
</feature>
<accession>K1PT22</accession>
<dbReference type="InParanoid" id="K1PT22"/>
<feature type="region of interest" description="Disordered" evidence="1">
    <location>
        <begin position="1"/>
        <end position="22"/>
    </location>
</feature>
<proteinExistence type="predicted"/>
<name>K1PT22_MAGGI</name>
<sequence>MPSMLQQNLHTPSSRTGIKQEPGTLSASWYLKSGHCSLGSGGMLTGNGAHLPLETGPMQSFTASPSSGVPPFHF</sequence>
<dbReference type="EMBL" id="JH817108">
    <property type="protein sequence ID" value="EKC27407.1"/>
    <property type="molecule type" value="Genomic_DNA"/>
</dbReference>
<evidence type="ECO:0000313" key="2">
    <source>
        <dbReference type="EMBL" id="EKC27407.1"/>
    </source>
</evidence>
<gene>
    <name evidence="2" type="ORF">CGI_10005348</name>
</gene>
<evidence type="ECO:0000256" key="1">
    <source>
        <dbReference type="SAM" id="MobiDB-lite"/>
    </source>
</evidence>
<organism evidence="2">
    <name type="scientific">Magallana gigas</name>
    <name type="common">Pacific oyster</name>
    <name type="synonym">Crassostrea gigas</name>
    <dbReference type="NCBI Taxonomy" id="29159"/>
    <lineage>
        <taxon>Eukaryota</taxon>
        <taxon>Metazoa</taxon>
        <taxon>Spiralia</taxon>
        <taxon>Lophotrochozoa</taxon>
        <taxon>Mollusca</taxon>
        <taxon>Bivalvia</taxon>
        <taxon>Autobranchia</taxon>
        <taxon>Pteriomorphia</taxon>
        <taxon>Ostreida</taxon>
        <taxon>Ostreoidea</taxon>
        <taxon>Ostreidae</taxon>
        <taxon>Magallana</taxon>
    </lineage>
</organism>
<reference evidence="2" key="1">
    <citation type="journal article" date="2012" name="Nature">
        <title>The oyster genome reveals stress adaptation and complexity of shell formation.</title>
        <authorList>
            <person name="Zhang G."/>
            <person name="Fang X."/>
            <person name="Guo X."/>
            <person name="Li L."/>
            <person name="Luo R."/>
            <person name="Xu F."/>
            <person name="Yang P."/>
            <person name="Zhang L."/>
            <person name="Wang X."/>
            <person name="Qi H."/>
            <person name="Xiong Z."/>
            <person name="Que H."/>
            <person name="Xie Y."/>
            <person name="Holland P.W."/>
            <person name="Paps J."/>
            <person name="Zhu Y."/>
            <person name="Wu F."/>
            <person name="Chen Y."/>
            <person name="Wang J."/>
            <person name="Peng C."/>
            <person name="Meng J."/>
            <person name="Yang L."/>
            <person name="Liu J."/>
            <person name="Wen B."/>
            <person name="Zhang N."/>
            <person name="Huang Z."/>
            <person name="Zhu Q."/>
            <person name="Feng Y."/>
            <person name="Mount A."/>
            <person name="Hedgecock D."/>
            <person name="Xu Z."/>
            <person name="Liu Y."/>
            <person name="Domazet-Loso T."/>
            <person name="Du Y."/>
            <person name="Sun X."/>
            <person name="Zhang S."/>
            <person name="Liu B."/>
            <person name="Cheng P."/>
            <person name="Jiang X."/>
            <person name="Li J."/>
            <person name="Fan D."/>
            <person name="Wang W."/>
            <person name="Fu W."/>
            <person name="Wang T."/>
            <person name="Wang B."/>
            <person name="Zhang J."/>
            <person name="Peng Z."/>
            <person name="Li Y."/>
            <person name="Li N."/>
            <person name="Wang J."/>
            <person name="Chen M."/>
            <person name="He Y."/>
            <person name="Tan F."/>
            <person name="Song X."/>
            <person name="Zheng Q."/>
            <person name="Huang R."/>
            <person name="Yang H."/>
            <person name="Du X."/>
            <person name="Chen L."/>
            <person name="Yang M."/>
            <person name="Gaffney P.M."/>
            <person name="Wang S."/>
            <person name="Luo L."/>
            <person name="She Z."/>
            <person name="Ming Y."/>
            <person name="Huang W."/>
            <person name="Zhang S."/>
            <person name="Huang B."/>
            <person name="Zhang Y."/>
            <person name="Qu T."/>
            <person name="Ni P."/>
            <person name="Miao G."/>
            <person name="Wang J."/>
            <person name="Wang Q."/>
            <person name="Steinberg C.E."/>
            <person name="Wang H."/>
            <person name="Li N."/>
            <person name="Qian L."/>
            <person name="Zhang G."/>
            <person name="Li Y."/>
            <person name="Yang H."/>
            <person name="Liu X."/>
            <person name="Wang J."/>
            <person name="Yin Y."/>
            <person name="Wang J."/>
        </authorList>
    </citation>
    <scope>NUCLEOTIDE SEQUENCE [LARGE SCALE GENOMIC DNA]</scope>
    <source>
        <strain evidence="2">05x7-T-G4-1.051#20</strain>
    </source>
</reference>
<feature type="region of interest" description="Disordered" evidence="1">
    <location>
        <begin position="55"/>
        <end position="74"/>
    </location>
</feature>
<protein>
    <submittedName>
        <fullName evidence="2">Uncharacterized protein</fullName>
    </submittedName>
</protein>